<evidence type="ECO:0000256" key="7">
    <source>
        <dbReference type="SAM" id="Phobius"/>
    </source>
</evidence>
<feature type="transmembrane region" description="Helical" evidence="7">
    <location>
        <begin position="168"/>
        <end position="191"/>
    </location>
</feature>
<sequence>MPVSGGHASGPAVVIVSLLFTVLAVIASALRLYTRIVIGRNGGYDDFFITIATFLSVGLTVCTCLEIRYGDGQHEWTISQAEATRSLQALYASIIIYNLALFTCKASILLQYLRIFPQRDFRIACFALMGFSIAYVNWSFWSQVFFCKPIAAYWDLEMTDGKCFDRGLVWFMNAGINIVSDIAVAALPLPMLKQLRIQRRPKIALMVVFGLGGFTCIVSILRLESIYAASHSLKDTSYNSSLAALWSSLEVNTGILCSSLPTLKTLLSRLFPQIFTSYHRSTLPSAGPNNNTLDPSNKPPTFGSKPHRKPHHRTGMTHDQPSRGGGIMSERGGQHAAFASRGSRGGSMEIDLTEMLGSSPRGGGGGAAARKEIKVVTVVNQEVEVEGGLTGQEGIRMGRGGDGGMKSETGSTRDLIWRTSSEEDLR</sequence>
<evidence type="ECO:0000256" key="6">
    <source>
        <dbReference type="SAM" id="MobiDB-lite"/>
    </source>
</evidence>
<dbReference type="Pfam" id="PF20684">
    <property type="entry name" value="Fung_rhodopsin"/>
    <property type="match status" value="1"/>
</dbReference>
<dbReference type="OrthoDB" id="444631at2759"/>
<evidence type="ECO:0000256" key="5">
    <source>
        <dbReference type="ARBA" id="ARBA00038359"/>
    </source>
</evidence>
<comment type="similarity">
    <text evidence="5">Belongs to the SAT4 family.</text>
</comment>
<feature type="compositionally biased region" description="Polar residues" evidence="6">
    <location>
        <begin position="282"/>
        <end position="295"/>
    </location>
</feature>
<protein>
    <recommendedName>
        <fullName evidence="8">Rhodopsin domain-containing protein</fullName>
    </recommendedName>
</protein>
<accession>A0A4U0UKK0</accession>
<keyword evidence="2 7" id="KW-0812">Transmembrane</keyword>
<evidence type="ECO:0000256" key="2">
    <source>
        <dbReference type="ARBA" id="ARBA00022692"/>
    </source>
</evidence>
<dbReference type="STRING" id="329885.A0A4U0UKK0"/>
<evidence type="ECO:0000256" key="3">
    <source>
        <dbReference type="ARBA" id="ARBA00022989"/>
    </source>
</evidence>
<evidence type="ECO:0000313" key="9">
    <source>
        <dbReference type="EMBL" id="TKA36238.1"/>
    </source>
</evidence>
<feature type="transmembrane region" description="Helical" evidence="7">
    <location>
        <begin position="12"/>
        <end position="34"/>
    </location>
</feature>
<dbReference type="PANTHER" id="PTHR33048:SF132">
    <property type="entry name" value="MEMBRANE PROTEIN, PUTATIVE (AFU_ORTHOLOGUE AFUA_6G07820)-RELATED"/>
    <property type="match status" value="1"/>
</dbReference>
<dbReference type="InterPro" id="IPR049326">
    <property type="entry name" value="Rhodopsin_dom_fungi"/>
</dbReference>
<keyword evidence="3 7" id="KW-1133">Transmembrane helix</keyword>
<organism evidence="9 10">
    <name type="scientific">Friedmanniomyces endolithicus</name>
    <dbReference type="NCBI Taxonomy" id="329885"/>
    <lineage>
        <taxon>Eukaryota</taxon>
        <taxon>Fungi</taxon>
        <taxon>Dikarya</taxon>
        <taxon>Ascomycota</taxon>
        <taxon>Pezizomycotina</taxon>
        <taxon>Dothideomycetes</taxon>
        <taxon>Dothideomycetidae</taxon>
        <taxon>Mycosphaerellales</taxon>
        <taxon>Teratosphaeriaceae</taxon>
        <taxon>Friedmanniomyces</taxon>
    </lineage>
</organism>
<dbReference type="EMBL" id="NAJP01000062">
    <property type="protein sequence ID" value="TKA36238.1"/>
    <property type="molecule type" value="Genomic_DNA"/>
</dbReference>
<dbReference type="InterPro" id="IPR052337">
    <property type="entry name" value="SAT4-like"/>
</dbReference>
<feature type="transmembrane region" description="Helical" evidence="7">
    <location>
        <begin position="121"/>
        <end position="141"/>
    </location>
</feature>
<reference evidence="9 10" key="1">
    <citation type="submission" date="2017-03" db="EMBL/GenBank/DDBJ databases">
        <title>Genomes of endolithic fungi from Antarctica.</title>
        <authorList>
            <person name="Coleine C."/>
            <person name="Masonjones S."/>
            <person name="Stajich J.E."/>
        </authorList>
    </citation>
    <scope>NUCLEOTIDE SEQUENCE [LARGE SCALE GENOMIC DNA]</scope>
    <source>
        <strain evidence="9 10">CCFEE 5311</strain>
    </source>
</reference>
<proteinExistence type="inferred from homology"/>
<evidence type="ECO:0000256" key="4">
    <source>
        <dbReference type="ARBA" id="ARBA00023136"/>
    </source>
</evidence>
<feature type="compositionally biased region" description="Basic residues" evidence="6">
    <location>
        <begin position="305"/>
        <end position="315"/>
    </location>
</feature>
<gene>
    <name evidence="9" type="ORF">B0A54_12868</name>
</gene>
<name>A0A4U0UKK0_9PEZI</name>
<evidence type="ECO:0000259" key="8">
    <source>
        <dbReference type="Pfam" id="PF20684"/>
    </source>
</evidence>
<dbReference type="GO" id="GO:0016020">
    <property type="term" value="C:membrane"/>
    <property type="evidence" value="ECO:0007669"/>
    <property type="project" value="UniProtKB-SubCell"/>
</dbReference>
<feature type="transmembrane region" description="Helical" evidence="7">
    <location>
        <begin position="203"/>
        <end position="223"/>
    </location>
</feature>
<feature type="region of interest" description="Disordered" evidence="6">
    <location>
        <begin position="282"/>
        <end position="346"/>
    </location>
</feature>
<evidence type="ECO:0000313" key="10">
    <source>
        <dbReference type="Proteomes" id="UP000310066"/>
    </source>
</evidence>
<dbReference type="AlphaFoldDB" id="A0A4U0UKK0"/>
<feature type="region of interest" description="Disordered" evidence="6">
    <location>
        <begin position="389"/>
        <end position="426"/>
    </location>
</feature>
<feature type="transmembrane region" description="Helical" evidence="7">
    <location>
        <begin position="89"/>
        <end position="109"/>
    </location>
</feature>
<keyword evidence="4 7" id="KW-0472">Membrane</keyword>
<feature type="domain" description="Rhodopsin" evidence="8">
    <location>
        <begin position="30"/>
        <end position="269"/>
    </location>
</feature>
<evidence type="ECO:0000256" key="1">
    <source>
        <dbReference type="ARBA" id="ARBA00004141"/>
    </source>
</evidence>
<dbReference type="Proteomes" id="UP000310066">
    <property type="component" value="Unassembled WGS sequence"/>
</dbReference>
<feature type="transmembrane region" description="Helical" evidence="7">
    <location>
        <begin position="46"/>
        <end position="69"/>
    </location>
</feature>
<dbReference type="PANTHER" id="PTHR33048">
    <property type="entry name" value="PTH11-LIKE INTEGRAL MEMBRANE PROTEIN (AFU_ORTHOLOGUE AFUA_5G11245)"/>
    <property type="match status" value="1"/>
</dbReference>
<comment type="subcellular location">
    <subcellularLocation>
        <location evidence="1">Membrane</location>
        <topology evidence="1">Multi-pass membrane protein</topology>
    </subcellularLocation>
</comment>
<comment type="caution">
    <text evidence="9">The sequence shown here is derived from an EMBL/GenBank/DDBJ whole genome shotgun (WGS) entry which is preliminary data.</text>
</comment>